<keyword evidence="2" id="KW-1185">Reference proteome</keyword>
<protein>
    <submittedName>
        <fullName evidence="1">Uncharacterized protein</fullName>
    </submittedName>
</protein>
<reference evidence="1 2" key="1">
    <citation type="submission" date="2011-02" db="EMBL/GenBank/DDBJ databases">
        <authorList>
            <person name="Weinstock G."/>
            <person name="Sodergren E."/>
            <person name="Clifton S."/>
            <person name="Fulton L."/>
            <person name="Fulton B."/>
            <person name="Courtney L."/>
            <person name="Fronick C."/>
            <person name="Harrison M."/>
            <person name="Strong C."/>
            <person name="Farmer C."/>
            <person name="Delahaunty K."/>
            <person name="Markovic C."/>
            <person name="Hall O."/>
            <person name="Minx P."/>
            <person name="Tomlinson C."/>
            <person name="Mitreva M."/>
            <person name="Hou S."/>
            <person name="Chen J."/>
            <person name="Wollam A."/>
            <person name="Pepin K.H."/>
            <person name="Johnson M."/>
            <person name="Bhonagiri V."/>
            <person name="Zhang X."/>
            <person name="Suruliraj S."/>
            <person name="Warren W."/>
            <person name="Chinwalla A."/>
            <person name="Mardis E.R."/>
            <person name="Wilson R.K."/>
        </authorList>
    </citation>
    <scope>NUCLEOTIDE SEQUENCE [LARGE SCALE GENOMIC DNA]</scope>
    <source>
        <strain evidence="1 2">YIT 11859</strain>
    </source>
</reference>
<dbReference type="HOGENOM" id="CLU_3314006_0_0_4"/>
<evidence type="ECO:0000313" key="2">
    <source>
        <dbReference type="Proteomes" id="UP000005156"/>
    </source>
</evidence>
<organism evidence="1 2">
    <name type="scientific">Parasutterella excrementihominis YIT 11859</name>
    <dbReference type="NCBI Taxonomy" id="762966"/>
    <lineage>
        <taxon>Bacteria</taxon>
        <taxon>Pseudomonadati</taxon>
        <taxon>Pseudomonadota</taxon>
        <taxon>Betaproteobacteria</taxon>
        <taxon>Burkholderiales</taxon>
        <taxon>Sutterellaceae</taxon>
        <taxon>Parasutterella</taxon>
    </lineage>
</organism>
<dbReference type="EMBL" id="AFBP01000045">
    <property type="protein sequence ID" value="EGG54198.1"/>
    <property type="molecule type" value="Genomic_DNA"/>
</dbReference>
<gene>
    <name evidence="1" type="ORF">HMPREF9439_01525</name>
</gene>
<accession>F3QKR4</accession>
<comment type="caution">
    <text evidence="1">The sequence shown here is derived from an EMBL/GenBank/DDBJ whole genome shotgun (WGS) entry which is preliminary data.</text>
</comment>
<evidence type="ECO:0000313" key="1">
    <source>
        <dbReference type="EMBL" id="EGG54198.1"/>
    </source>
</evidence>
<proteinExistence type="predicted"/>
<name>F3QKR4_9BURK</name>
<dbReference type="Proteomes" id="UP000005156">
    <property type="component" value="Unassembled WGS sequence"/>
</dbReference>
<sequence>MSLLEKSQSFSLCKDFLSLPVLADSHQISLNVRLIIPNC</sequence>
<dbReference type="AlphaFoldDB" id="F3QKR4"/>